<comment type="caution">
    <text evidence="1">The sequence shown here is derived from an EMBL/GenBank/DDBJ whole genome shotgun (WGS) entry which is preliminary data.</text>
</comment>
<evidence type="ECO:0000313" key="1">
    <source>
        <dbReference type="EMBL" id="KAE9328948.1"/>
    </source>
</evidence>
<dbReference type="EMBL" id="QXFT01001100">
    <property type="protein sequence ID" value="KAE9328948.1"/>
    <property type="molecule type" value="Genomic_DNA"/>
</dbReference>
<protein>
    <submittedName>
        <fullName evidence="1">Uncharacterized protein</fullName>
    </submittedName>
</protein>
<keyword evidence="2" id="KW-1185">Reference proteome</keyword>
<proteinExistence type="predicted"/>
<dbReference type="Proteomes" id="UP000434957">
    <property type="component" value="Unassembled WGS sequence"/>
</dbReference>
<evidence type="ECO:0000313" key="2">
    <source>
        <dbReference type="Proteomes" id="UP000434957"/>
    </source>
</evidence>
<reference evidence="1 2" key="1">
    <citation type="submission" date="2018-08" db="EMBL/GenBank/DDBJ databases">
        <title>Genomic investigation of the strawberry pathogen Phytophthora fragariae indicates pathogenicity is determined by transcriptional variation in three key races.</title>
        <authorList>
            <person name="Adams T.M."/>
            <person name="Armitage A.D."/>
            <person name="Sobczyk M.K."/>
            <person name="Bates H.J."/>
            <person name="Dunwell J.M."/>
            <person name="Nellist C.F."/>
            <person name="Harrison R.J."/>
        </authorList>
    </citation>
    <scope>NUCLEOTIDE SEQUENCE [LARGE SCALE GENOMIC DNA]</scope>
    <source>
        <strain evidence="1 2">SCRP333</strain>
    </source>
</reference>
<sequence>MQESRVRLTPTSPPIEQPVHAAVNAVDSSLQDKATHGAPSYSTGTGIYRIQPGPRVVDHDDGFVHRWCMAFTSEDPLQLGVAAVTLLVNGLQGPEVIGSNRADHRSSLDRVGSAAGVQLLSSSTT</sequence>
<dbReference type="AlphaFoldDB" id="A0A6A4EXJ8"/>
<name>A0A6A4EXJ8_9STRA</name>
<organism evidence="1 2">
    <name type="scientific">Phytophthora rubi</name>
    <dbReference type="NCBI Taxonomy" id="129364"/>
    <lineage>
        <taxon>Eukaryota</taxon>
        <taxon>Sar</taxon>
        <taxon>Stramenopiles</taxon>
        <taxon>Oomycota</taxon>
        <taxon>Peronosporomycetes</taxon>
        <taxon>Peronosporales</taxon>
        <taxon>Peronosporaceae</taxon>
        <taxon>Phytophthora</taxon>
    </lineage>
</organism>
<accession>A0A6A4EXJ8</accession>
<gene>
    <name evidence="1" type="ORF">PR003_g15675</name>
</gene>